<protein>
    <submittedName>
        <fullName evidence="1">Uncharacterized protein</fullName>
    </submittedName>
</protein>
<gene>
    <name evidence="1" type="ORF">Taro_027793</name>
</gene>
<organism evidence="1 2">
    <name type="scientific">Colocasia esculenta</name>
    <name type="common">Wild taro</name>
    <name type="synonym">Arum esculentum</name>
    <dbReference type="NCBI Taxonomy" id="4460"/>
    <lineage>
        <taxon>Eukaryota</taxon>
        <taxon>Viridiplantae</taxon>
        <taxon>Streptophyta</taxon>
        <taxon>Embryophyta</taxon>
        <taxon>Tracheophyta</taxon>
        <taxon>Spermatophyta</taxon>
        <taxon>Magnoliopsida</taxon>
        <taxon>Liliopsida</taxon>
        <taxon>Araceae</taxon>
        <taxon>Aroideae</taxon>
        <taxon>Colocasieae</taxon>
        <taxon>Colocasia</taxon>
    </lineage>
</organism>
<dbReference type="Proteomes" id="UP000652761">
    <property type="component" value="Unassembled WGS sequence"/>
</dbReference>
<sequence length="474" mass="50801">MVTPDLVELRDVGGCVVTLWSHVVSPVFRELLCLGGCVPRCCFHIVFDSAGSAGVVFGPTLVGLAIAGVRCRTVMVPACSPCVASSVSCEHERLYRELRVAFLQVLRVYGSVGGGMTFGGPWRGFGRSGRCSGIRAQGSNEICNGWLAFQQGPSVSCRRVLLLLLGARATSVVAVFARATVGFVLGLSVHVGVSRRLREPACGVAFTGAGLLPVDPVEVRVPLPLGLLLCSLKSSTVLPLWFEVSVVWLVAVALPSRLRCIAWLPCVLVRFPRTVGCCPSEVRSQDCSELVSASCCATSGLRYAAVVLAIVFWWEEAGCVPPSSAFRGCSGWWCSAMAIGVVFRTWRPLWRRSLPLCCLEVELASSRCVFSFVPKLCLETLVAVSVWPSPPVVVGAVPCVCALQRANMVVALLKLLVLRSLCPCRTTRAIWVRSSGAGGHCLARSGFSTYVFSAWFWVTIKKLSFGLAVGASYC</sequence>
<evidence type="ECO:0000313" key="2">
    <source>
        <dbReference type="Proteomes" id="UP000652761"/>
    </source>
</evidence>
<reference evidence="1" key="1">
    <citation type="submission" date="2017-07" db="EMBL/GenBank/DDBJ databases">
        <title>Taro Niue Genome Assembly and Annotation.</title>
        <authorList>
            <person name="Atibalentja N."/>
            <person name="Keating K."/>
            <person name="Fields C.J."/>
        </authorList>
    </citation>
    <scope>NUCLEOTIDE SEQUENCE</scope>
    <source>
        <strain evidence="1">Niue_2</strain>
        <tissue evidence="1">Leaf</tissue>
    </source>
</reference>
<keyword evidence="2" id="KW-1185">Reference proteome</keyword>
<accession>A0A843VFI5</accession>
<comment type="caution">
    <text evidence="1">The sequence shown here is derived from an EMBL/GenBank/DDBJ whole genome shotgun (WGS) entry which is preliminary data.</text>
</comment>
<proteinExistence type="predicted"/>
<dbReference type="AlphaFoldDB" id="A0A843VFI5"/>
<evidence type="ECO:0000313" key="1">
    <source>
        <dbReference type="EMBL" id="MQL95128.1"/>
    </source>
</evidence>
<name>A0A843VFI5_COLES</name>
<dbReference type="EMBL" id="NMUH01001756">
    <property type="protein sequence ID" value="MQL95128.1"/>
    <property type="molecule type" value="Genomic_DNA"/>
</dbReference>